<gene>
    <name evidence="3" type="ORF">N656DRAFT_789178</name>
</gene>
<evidence type="ECO:0000313" key="3">
    <source>
        <dbReference type="EMBL" id="KAK4113083.1"/>
    </source>
</evidence>
<dbReference type="EMBL" id="MU853340">
    <property type="protein sequence ID" value="KAK4113083.1"/>
    <property type="molecule type" value="Genomic_DNA"/>
</dbReference>
<feature type="domain" description="F-box" evidence="2">
    <location>
        <begin position="47"/>
        <end position="93"/>
    </location>
</feature>
<name>A0AAN6TER7_9PEZI</name>
<dbReference type="InterPro" id="IPR001810">
    <property type="entry name" value="F-box_dom"/>
</dbReference>
<evidence type="ECO:0000256" key="1">
    <source>
        <dbReference type="SAM" id="MobiDB-lite"/>
    </source>
</evidence>
<protein>
    <recommendedName>
        <fullName evidence="2">F-box domain-containing protein</fullName>
    </recommendedName>
</protein>
<evidence type="ECO:0000313" key="4">
    <source>
        <dbReference type="Proteomes" id="UP001302812"/>
    </source>
</evidence>
<dbReference type="PROSITE" id="PS50181">
    <property type="entry name" value="FBOX"/>
    <property type="match status" value="1"/>
</dbReference>
<keyword evidence="4" id="KW-1185">Reference proteome</keyword>
<dbReference type="GeneID" id="89940887"/>
<dbReference type="AlphaFoldDB" id="A0AAN6TER7"/>
<accession>A0AAN6TER7</accession>
<feature type="compositionally biased region" description="Basic and acidic residues" evidence="1">
    <location>
        <begin position="289"/>
        <end position="300"/>
    </location>
</feature>
<sequence length="308" mass="35233">MLLTPDRLEKYGSHTLSIVDYTLDDAHLETRCPLDNGRHNGQPKHSVGRLDLLPYELISQVLLALDLPSRTAFRRVNRRAMGLVDSLHEYQMVLKHCPNILRAIISINAKHFDLATLYRTLCTTKCAACNGSFGSYLYLITCKRVCYSCFTEKSAYLPVSAMLDIRNTSLSRDDLKSLPHIFSLPGYYTKSKNLARGRTMLVDLQSMNKRASEIRGTKVFIRVSTQCATTDENRRHMAIISAPYFSSSGRSAHWGFYCAKCNEDKEESMLDRSKYTEKEFANHMAEYGIDPHEDPYKDPHEDPDEVEW</sequence>
<dbReference type="Proteomes" id="UP001302812">
    <property type="component" value="Unassembled WGS sequence"/>
</dbReference>
<evidence type="ECO:0000259" key="2">
    <source>
        <dbReference type="PROSITE" id="PS50181"/>
    </source>
</evidence>
<dbReference type="InterPro" id="IPR036047">
    <property type="entry name" value="F-box-like_dom_sf"/>
</dbReference>
<organism evidence="3 4">
    <name type="scientific">Canariomyces notabilis</name>
    <dbReference type="NCBI Taxonomy" id="2074819"/>
    <lineage>
        <taxon>Eukaryota</taxon>
        <taxon>Fungi</taxon>
        <taxon>Dikarya</taxon>
        <taxon>Ascomycota</taxon>
        <taxon>Pezizomycotina</taxon>
        <taxon>Sordariomycetes</taxon>
        <taxon>Sordariomycetidae</taxon>
        <taxon>Sordariales</taxon>
        <taxon>Chaetomiaceae</taxon>
        <taxon>Canariomyces</taxon>
    </lineage>
</organism>
<comment type="caution">
    <text evidence="3">The sequence shown here is derived from an EMBL/GenBank/DDBJ whole genome shotgun (WGS) entry which is preliminary data.</text>
</comment>
<dbReference type="SUPFAM" id="SSF81383">
    <property type="entry name" value="F-box domain"/>
    <property type="match status" value="1"/>
</dbReference>
<reference evidence="3" key="1">
    <citation type="journal article" date="2023" name="Mol. Phylogenet. Evol.">
        <title>Genome-scale phylogeny and comparative genomics of the fungal order Sordariales.</title>
        <authorList>
            <person name="Hensen N."/>
            <person name="Bonometti L."/>
            <person name="Westerberg I."/>
            <person name="Brannstrom I.O."/>
            <person name="Guillou S."/>
            <person name="Cros-Aarteil S."/>
            <person name="Calhoun S."/>
            <person name="Haridas S."/>
            <person name="Kuo A."/>
            <person name="Mondo S."/>
            <person name="Pangilinan J."/>
            <person name="Riley R."/>
            <person name="LaButti K."/>
            <person name="Andreopoulos B."/>
            <person name="Lipzen A."/>
            <person name="Chen C."/>
            <person name="Yan M."/>
            <person name="Daum C."/>
            <person name="Ng V."/>
            <person name="Clum A."/>
            <person name="Steindorff A."/>
            <person name="Ohm R.A."/>
            <person name="Martin F."/>
            <person name="Silar P."/>
            <person name="Natvig D.O."/>
            <person name="Lalanne C."/>
            <person name="Gautier V."/>
            <person name="Ament-Velasquez S.L."/>
            <person name="Kruys A."/>
            <person name="Hutchinson M.I."/>
            <person name="Powell A.J."/>
            <person name="Barry K."/>
            <person name="Miller A.N."/>
            <person name="Grigoriev I.V."/>
            <person name="Debuchy R."/>
            <person name="Gladieux P."/>
            <person name="Hiltunen Thoren M."/>
            <person name="Johannesson H."/>
        </authorList>
    </citation>
    <scope>NUCLEOTIDE SEQUENCE</scope>
    <source>
        <strain evidence="3">CBS 508.74</strain>
    </source>
</reference>
<reference evidence="3" key="2">
    <citation type="submission" date="2023-05" db="EMBL/GenBank/DDBJ databases">
        <authorList>
            <consortium name="Lawrence Berkeley National Laboratory"/>
            <person name="Steindorff A."/>
            <person name="Hensen N."/>
            <person name="Bonometti L."/>
            <person name="Westerberg I."/>
            <person name="Brannstrom I.O."/>
            <person name="Guillou S."/>
            <person name="Cros-Aarteil S."/>
            <person name="Calhoun S."/>
            <person name="Haridas S."/>
            <person name="Kuo A."/>
            <person name="Mondo S."/>
            <person name="Pangilinan J."/>
            <person name="Riley R."/>
            <person name="Labutti K."/>
            <person name="Andreopoulos B."/>
            <person name="Lipzen A."/>
            <person name="Chen C."/>
            <person name="Yanf M."/>
            <person name="Daum C."/>
            <person name="Ng V."/>
            <person name="Clum A."/>
            <person name="Ohm R."/>
            <person name="Martin F."/>
            <person name="Silar P."/>
            <person name="Natvig D."/>
            <person name="Lalanne C."/>
            <person name="Gautier V."/>
            <person name="Ament-Velasquez S.L."/>
            <person name="Kruys A."/>
            <person name="Hutchinson M.I."/>
            <person name="Powell A.J."/>
            <person name="Barry K."/>
            <person name="Miller A.N."/>
            <person name="Grigoriev I.V."/>
            <person name="Debuchy R."/>
            <person name="Gladieux P."/>
            <person name="Thoren M.H."/>
            <person name="Johannesson H."/>
        </authorList>
    </citation>
    <scope>NUCLEOTIDE SEQUENCE</scope>
    <source>
        <strain evidence="3">CBS 508.74</strain>
    </source>
</reference>
<proteinExistence type="predicted"/>
<feature type="region of interest" description="Disordered" evidence="1">
    <location>
        <begin position="287"/>
        <end position="308"/>
    </location>
</feature>
<dbReference type="RefSeq" id="XP_064670653.1">
    <property type="nucleotide sequence ID" value="XM_064816762.1"/>
</dbReference>